<keyword evidence="4" id="KW-1185">Reference proteome</keyword>
<reference evidence="3 4" key="1">
    <citation type="submission" date="2021-03" db="EMBL/GenBank/DDBJ databases">
        <title>Genomic Encyclopedia of Type Strains, Phase IV (KMG-IV): sequencing the most valuable type-strain genomes for metagenomic binning, comparative biology and taxonomic classification.</title>
        <authorList>
            <person name="Goeker M."/>
        </authorList>
    </citation>
    <scope>NUCLEOTIDE SEQUENCE [LARGE SCALE GENOMIC DNA]</scope>
    <source>
        <strain evidence="3 4">DSM 26675</strain>
    </source>
</reference>
<evidence type="ECO:0000259" key="2">
    <source>
        <dbReference type="PROSITE" id="PS50943"/>
    </source>
</evidence>
<protein>
    <submittedName>
        <fullName evidence="3">XRE family transcriptional regulator of biofilm formation</fullName>
    </submittedName>
</protein>
<dbReference type="InterPro" id="IPR050807">
    <property type="entry name" value="TransReg_Diox_bact_type"/>
</dbReference>
<dbReference type="InterPro" id="IPR010982">
    <property type="entry name" value="Lambda_DNA-bd_dom_sf"/>
</dbReference>
<sequence length="118" mass="13918">MIGKNVARIRKQKGYTLSEFAELANISKSYLSNIERNINKNPSLEVMQKIAKVLNVDLITLLKPGMSREEHTYIDQEWVDFFNELKALGIEKEEIQNYRMLIEFIKWQNKNVSQIEKK</sequence>
<evidence type="ECO:0000313" key="3">
    <source>
        <dbReference type="EMBL" id="MBP2241872.1"/>
    </source>
</evidence>
<gene>
    <name evidence="3" type="ORF">J2Z40_002445</name>
</gene>
<dbReference type="PROSITE" id="PS50943">
    <property type="entry name" value="HTH_CROC1"/>
    <property type="match status" value="1"/>
</dbReference>
<dbReference type="RefSeq" id="WP_066391645.1">
    <property type="nucleotide sequence ID" value="NZ_JAGIKZ010000013.1"/>
</dbReference>
<keyword evidence="1" id="KW-0238">DNA-binding</keyword>
<dbReference type="PANTHER" id="PTHR46797">
    <property type="entry name" value="HTH-TYPE TRANSCRIPTIONAL REGULATOR"/>
    <property type="match status" value="1"/>
</dbReference>
<accession>A0ABS4RG49</accession>
<dbReference type="SMART" id="SM00530">
    <property type="entry name" value="HTH_XRE"/>
    <property type="match status" value="1"/>
</dbReference>
<dbReference type="CDD" id="cd00093">
    <property type="entry name" value="HTH_XRE"/>
    <property type="match status" value="1"/>
</dbReference>
<evidence type="ECO:0000313" key="4">
    <source>
        <dbReference type="Proteomes" id="UP001519293"/>
    </source>
</evidence>
<name>A0ABS4RG49_9BACI</name>
<feature type="domain" description="HTH cro/C1-type" evidence="2">
    <location>
        <begin position="6"/>
        <end position="61"/>
    </location>
</feature>
<evidence type="ECO:0000256" key="1">
    <source>
        <dbReference type="ARBA" id="ARBA00023125"/>
    </source>
</evidence>
<dbReference type="Pfam" id="PF01381">
    <property type="entry name" value="HTH_3"/>
    <property type="match status" value="1"/>
</dbReference>
<dbReference type="Proteomes" id="UP001519293">
    <property type="component" value="Unassembled WGS sequence"/>
</dbReference>
<proteinExistence type="predicted"/>
<dbReference type="EMBL" id="JAGIKZ010000013">
    <property type="protein sequence ID" value="MBP2241872.1"/>
    <property type="molecule type" value="Genomic_DNA"/>
</dbReference>
<dbReference type="PANTHER" id="PTHR46797:SF1">
    <property type="entry name" value="METHYLPHOSPHONATE SYNTHASE"/>
    <property type="match status" value="1"/>
</dbReference>
<dbReference type="InterPro" id="IPR001387">
    <property type="entry name" value="Cro/C1-type_HTH"/>
</dbReference>
<dbReference type="Gene3D" id="1.10.260.40">
    <property type="entry name" value="lambda repressor-like DNA-binding domains"/>
    <property type="match status" value="1"/>
</dbReference>
<dbReference type="SUPFAM" id="SSF47413">
    <property type="entry name" value="lambda repressor-like DNA-binding domains"/>
    <property type="match status" value="1"/>
</dbReference>
<comment type="caution">
    <text evidence="3">The sequence shown here is derived from an EMBL/GenBank/DDBJ whole genome shotgun (WGS) entry which is preliminary data.</text>
</comment>
<organism evidence="3 4">
    <name type="scientific">Cytobacillus eiseniae</name>
    <dbReference type="NCBI Taxonomy" id="762947"/>
    <lineage>
        <taxon>Bacteria</taxon>
        <taxon>Bacillati</taxon>
        <taxon>Bacillota</taxon>
        <taxon>Bacilli</taxon>
        <taxon>Bacillales</taxon>
        <taxon>Bacillaceae</taxon>
        <taxon>Cytobacillus</taxon>
    </lineage>
</organism>